<dbReference type="RefSeq" id="XP_060368093.1">
    <property type="nucleotide sequence ID" value="XM_060515705.1"/>
</dbReference>
<reference evidence="2" key="1">
    <citation type="submission" date="2021-12" db="EMBL/GenBank/DDBJ databases">
        <title>Comparative genomics, transcriptomics and evolutionary studies reveal genomic signatures of adaptation to plant cell wall in hemibiotrophic fungi.</title>
        <authorList>
            <consortium name="DOE Joint Genome Institute"/>
            <person name="Baroncelli R."/>
            <person name="Diaz J.F."/>
            <person name="Benocci T."/>
            <person name="Peng M."/>
            <person name="Battaglia E."/>
            <person name="Haridas S."/>
            <person name="Andreopoulos W."/>
            <person name="Labutti K."/>
            <person name="Pangilinan J."/>
            <person name="Floch G.L."/>
            <person name="Makela M.R."/>
            <person name="Henrissat B."/>
            <person name="Grigoriev I.V."/>
            <person name="Crouch J.A."/>
            <person name="De Vries R.P."/>
            <person name="Sukno S.A."/>
            <person name="Thon M.R."/>
        </authorList>
    </citation>
    <scope>NUCLEOTIDE SEQUENCE</scope>
    <source>
        <strain evidence="2">CBS 112980</strain>
    </source>
</reference>
<sequence length="477" mass="52009">MIAHPTVLHIPPPPPPPLPVPFPMPMPMPFRPPQPIYPYPMAYQASQYHPMREQAFGHYQVPSAVPAFPINVQYQQQPQPYPQTQQHPHHPWNQGPGLQQSEQRSQQPPRRRSSLARRLFSLFNNPVGRASTIASSDSDSTRAPSIRSSHHSRTSATSIATPPSPEVRTKRAATHGADAMRPLEVSPAIATVRSDDYITPTTMQGVSSVPANSGSEAQDESREGAATTESPAKKQVQAEPVDTKTYPTSTQNCGDTETGGTHHSRPVAKPLKSALKNGNKAAAGVRLGNMENDQKLSAKGDSVHMDFVSSRTFTPPIAAEASSSKGKEGQRQRKPLEKCRPKENAAREIRRDHPDASVTAMHFAEATKKPVLGPQSSPIKTGEKKHDQGSSPNQHLRGFSSRIEELRFDMSISDVTETSDSLSDYSPPPSPPRPIHQGGDLTTEFLARTGGEGERLIHESGFPWQEYGTGFGPCEVS</sequence>
<dbReference type="Proteomes" id="UP001244207">
    <property type="component" value="Unassembled WGS sequence"/>
</dbReference>
<feature type="region of interest" description="Disordered" evidence="1">
    <location>
        <begin position="414"/>
        <end position="477"/>
    </location>
</feature>
<keyword evidence="3" id="KW-1185">Reference proteome</keyword>
<proteinExistence type="predicted"/>
<feature type="region of interest" description="Disordered" evidence="1">
    <location>
        <begin position="78"/>
        <end position="113"/>
    </location>
</feature>
<feature type="compositionally biased region" description="Basic and acidic residues" evidence="1">
    <location>
        <begin position="325"/>
        <end position="355"/>
    </location>
</feature>
<evidence type="ECO:0000313" key="3">
    <source>
        <dbReference type="Proteomes" id="UP001244207"/>
    </source>
</evidence>
<feature type="compositionally biased region" description="Low complexity" evidence="1">
    <location>
        <begin position="98"/>
        <end position="108"/>
    </location>
</feature>
<feature type="region of interest" description="Disordered" evidence="1">
    <location>
        <begin position="129"/>
        <end position="187"/>
    </location>
</feature>
<feature type="compositionally biased region" description="Polar residues" evidence="1">
    <location>
        <begin position="200"/>
        <end position="216"/>
    </location>
</feature>
<name>A0AAD8XJG4_GLOAC</name>
<protein>
    <submittedName>
        <fullName evidence="2">Uncharacterized protein</fullName>
    </submittedName>
</protein>
<comment type="caution">
    <text evidence="2">The sequence shown here is derived from an EMBL/GenBank/DDBJ whole genome shotgun (WGS) entry which is preliminary data.</text>
</comment>
<feature type="region of interest" description="Disordered" evidence="1">
    <location>
        <begin position="200"/>
        <end position="267"/>
    </location>
</feature>
<feature type="compositionally biased region" description="Low complexity" evidence="1">
    <location>
        <begin position="129"/>
        <end position="147"/>
    </location>
</feature>
<evidence type="ECO:0000256" key="1">
    <source>
        <dbReference type="SAM" id="MobiDB-lite"/>
    </source>
</evidence>
<evidence type="ECO:0000313" key="2">
    <source>
        <dbReference type="EMBL" id="KAK1728038.1"/>
    </source>
</evidence>
<feature type="compositionally biased region" description="Polar residues" evidence="1">
    <location>
        <begin position="245"/>
        <end position="261"/>
    </location>
</feature>
<feature type="region of interest" description="Disordered" evidence="1">
    <location>
        <begin position="314"/>
        <end position="396"/>
    </location>
</feature>
<dbReference type="EMBL" id="JAHMHS010000020">
    <property type="protein sequence ID" value="KAK1728038.1"/>
    <property type="molecule type" value="Genomic_DNA"/>
</dbReference>
<dbReference type="AlphaFoldDB" id="A0AAD8XJG4"/>
<accession>A0AAD8XJG4</accession>
<dbReference type="GeneID" id="85399603"/>
<gene>
    <name evidence="2" type="ORF">BDZ83DRAFT_790062</name>
</gene>
<organism evidence="2 3">
    <name type="scientific">Glomerella acutata</name>
    <name type="common">Colletotrichum acutatum</name>
    <dbReference type="NCBI Taxonomy" id="27357"/>
    <lineage>
        <taxon>Eukaryota</taxon>
        <taxon>Fungi</taxon>
        <taxon>Dikarya</taxon>
        <taxon>Ascomycota</taxon>
        <taxon>Pezizomycotina</taxon>
        <taxon>Sordariomycetes</taxon>
        <taxon>Hypocreomycetidae</taxon>
        <taxon>Glomerellales</taxon>
        <taxon>Glomerellaceae</taxon>
        <taxon>Colletotrichum</taxon>
        <taxon>Colletotrichum acutatum species complex</taxon>
    </lineage>
</organism>